<keyword evidence="4" id="KW-1185">Reference proteome</keyword>
<gene>
    <name evidence="3" type="ORF">SLEP1_g29719</name>
</gene>
<sequence>MNVLLVLLASVPVATKNVVDTHIQQLDQYLKRFDEELRRERENAAATAVLPTTSLDGSVKSGSSEGGRGGRKVEGEGVKSIHSS</sequence>
<keyword evidence="2" id="KW-0732">Signal</keyword>
<evidence type="ECO:0000256" key="1">
    <source>
        <dbReference type="SAM" id="MobiDB-lite"/>
    </source>
</evidence>
<evidence type="ECO:0000313" key="4">
    <source>
        <dbReference type="Proteomes" id="UP001054252"/>
    </source>
</evidence>
<organism evidence="3 4">
    <name type="scientific">Rubroshorea leprosula</name>
    <dbReference type="NCBI Taxonomy" id="152421"/>
    <lineage>
        <taxon>Eukaryota</taxon>
        <taxon>Viridiplantae</taxon>
        <taxon>Streptophyta</taxon>
        <taxon>Embryophyta</taxon>
        <taxon>Tracheophyta</taxon>
        <taxon>Spermatophyta</taxon>
        <taxon>Magnoliopsida</taxon>
        <taxon>eudicotyledons</taxon>
        <taxon>Gunneridae</taxon>
        <taxon>Pentapetalae</taxon>
        <taxon>rosids</taxon>
        <taxon>malvids</taxon>
        <taxon>Malvales</taxon>
        <taxon>Dipterocarpaceae</taxon>
        <taxon>Rubroshorea</taxon>
    </lineage>
</organism>
<proteinExistence type="predicted"/>
<protein>
    <submittedName>
        <fullName evidence="3">Uncharacterized protein</fullName>
    </submittedName>
</protein>
<feature type="chain" id="PRO_5043439438" evidence="2">
    <location>
        <begin position="17"/>
        <end position="84"/>
    </location>
</feature>
<dbReference type="EMBL" id="BPVZ01000053">
    <property type="protein sequence ID" value="GKV19458.1"/>
    <property type="molecule type" value="Genomic_DNA"/>
</dbReference>
<feature type="signal peptide" evidence="2">
    <location>
        <begin position="1"/>
        <end position="16"/>
    </location>
</feature>
<dbReference type="Proteomes" id="UP001054252">
    <property type="component" value="Unassembled WGS sequence"/>
</dbReference>
<feature type="compositionally biased region" description="Basic and acidic residues" evidence="1">
    <location>
        <begin position="71"/>
        <end position="84"/>
    </location>
</feature>
<evidence type="ECO:0000256" key="2">
    <source>
        <dbReference type="SAM" id="SignalP"/>
    </source>
</evidence>
<comment type="caution">
    <text evidence="3">The sequence shown here is derived from an EMBL/GenBank/DDBJ whole genome shotgun (WGS) entry which is preliminary data.</text>
</comment>
<feature type="region of interest" description="Disordered" evidence="1">
    <location>
        <begin position="43"/>
        <end position="84"/>
    </location>
</feature>
<dbReference type="AlphaFoldDB" id="A0AAV5K6X3"/>
<reference evidence="3 4" key="1">
    <citation type="journal article" date="2021" name="Commun. Biol.">
        <title>The genome of Shorea leprosula (Dipterocarpaceae) highlights the ecological relevance of drought in aseasonal tropical rainforests.</title>
        <authorList>
            <person name="Ng K.K.S."/>
            <person name="Kobayashi M.J."/>
            <person name="Fawcett J.A."/>
            <person name="Hatakeyama M."/>
            <person name="Paape T."/>
            <person name="Ng C.H."/>
            <person name="Ang C.C."/>
            <person name="Tnah L.H."/>
            <person name="Lee C.T."/>
            <person name="Nishiyama T."/>
            <person name="Sese J."/>
            <person name="O'Brien M.J."/>
            <person name="Copetti D."/>
            <person name="Mohd Noor M.I."/>
            <person name="Ong R.C."/>
            <person name="Putra M."/>
            <person name="Sireger I.Z."/>
            <person name="Indrioko S."/>
            <person name="Kosugi Y."/>
            <person name="Izuno A."/>
            <person name="Isagi Y."/>
            <person name="Lee S.L."/>
            <person name="Shimizu K.K."/>
        </authorList>
    </citation>
    <scope>NUCLEOTIDE SEQUENCE [LARGE SCALE GENOMIC DNA]</scope>
    <source>
        <strain evidence="3">214</strain>
    </source>
</reference>
<accession>A0AAV5K6X3</accession>
<name>A0AAV5K6X3_9ROSI</name>
<evidence type="ECO:0000313" key="3">
    <source>
        <dbReference type="EMBL" id="GKV19458.1"/>
    </source>
</evidence>